<comment type="caution">
    <text evidence="1">The sequence shown here is derived from an EMBL/GenBank/DDBJ whole genome shotgun (WGS) entry which is preliminary data.</text>
</comment>
<proteinExistence type="predicted"/>
<organism evidence="1 2">
    <name type="scientific">Bauhinia variegata</name>
    <name type="common">Purple orchid tree</name>
    <name type="synonym">Phanera variegata</name>
    <dbReference type="NCBI Taxonomy" id="167791"/>
    <lineage>
        <taxon>Eukaryota</taxon>
        <taxon>Viridiplantae</taxon>
        <taxon>Streptophyta</taxon>
        <taxon>Embryophyta</taxon>
        <taxon>Tracheophyta</taxon>
        <taxon>Spermatophyta</taxon>
        <taxon>Magnoliopsida</taxon>
        <taxon>eudicotyledons</taxon>
        <taxon>Gunneridae</taxon>
        <taxon>Pentapetalae</taxon>
        <taxon>rosids</taxon>
        <taxon>fabids</taxon>
        <taxon>Fabales</taxon>
        <taxon>Fabaceae</taxon>
        <taxon>Cercidoideae</taxon>
        <taxon>Cercideae</taxon>
        <taxon>Bauhiniinae</taxon>
        <taxon>Bauhinia</taxon>
    </lineage>
</organism>
<keyword evidence="2" id="KW-1185">Reference proteome</keyword>
<dbReference type="EMBL" id="CM039435">
    <property type="protein sequence ID" value="KAI4316449.1"/>
    <property type="molecule type" value="Genomic_DNA"/>
</dbReference>
<evidence type="ECO:0000313" key="1">
    <source>
        <dbReference type="EMBL" id="KAI4316449.1"/>
    </source>
</evidence>
<sequence length="116" mass="13129">MEKPVTKRRNTAKDIEVEEVIDVSEEVLPSEYGQQLCLISRIKWMYYCVIQPLSTLKSGPGRENKTWYRELHYALNYSGTATVTFKLSSALFLPKSHKCIVLLDVSVQGPPPLGQA</sequence>
<reference evidence="1 2" key="1">
    <citation type="journal article" date="2022" name="DNA Res.">
        <title>Chromosomal-level genome assembly of the orchid tree Bauhinia variegata (Leguminosae; Cercidoideae) supports the allotetraploid origin hypothesis of Bauhinia.</title>
        <authorList>
            <person name="Zhong Y."/>
            <person name="Chen Y."/>
            <person name="Zheng D."/>
            <person name="Pang J."/>
            <person name="Liu Y."/>
            <person name="Luo S."/>
            <person name="Meng S."/>
            <person name="Qian L."/>
            <person name="Wei D."/>
            <person name="Dai S."/>
            <person name="Zhou R."/>
        </authorList>
    </citation>
    <scope>NUCLEOTIDE SEQUENCE [LARGE SCALE GENOMIC DNA]</scope>
    <source>
        <strain evidence="1">BV-YZ2020</strain>
    </source>
</reference>
<accession>A0ACB9LYF4</accession>
<name>A0ACB9LYF4_BAUVA</name>
<dbReference type="Proteomes" id="UP000828941">
    <property type="component" value="Chromosome 10"/>
</dbReference>
<gene>
    <name evidence="1" type="ORF">L6164_024427</name>
</gene>
<protein>
    <submittedName>
        <fullName evidence="1">Uncharacterized protein</fullName>
    </submittedName>
</protein>
<evidence type="ECO:0000313" key="2">
    <source>
        <dbReference type="Proteomes" id="UP000828941"/>
    </source>
</evidence>